<name>A0A2T8HNF8_9SPHI</name>
<dbReference type="AlphaFoldDB" id="A0A2T8HNF8"/>
<keyword evidence="2" id="KW-1185">Reference proteome</keyword>
<accession>A0A2T8HNF8</accession>
<evidence type="ECO:0000313" key="1">
    <source>
        <dbReference type="EMBL" id="PVH26984.1"/>
    </source>
</evidence>
<dbReference type="EMBL" id="QDKG01000001">
    <property type="protein sequence ID" value="PVH26984.1"/>
    <property type="molecule type" value="Genomic_DNA"/>
</dbReference>
<dbReference type="RefSeq" id="WP_116774839.1">
    <property type="nucleotide sequence ID" value="NZ_QDKG01000001.1"/>
</dbReference>
<evidence type="ECO:0000313" key="2">
    <source>
        <dbReference type="Proteomes" id="UP000245627"/>
    </source>
</evidence>
<organism evidence="1 2">
    <name type="scientific">Sphingobacterium corticibacter</name>
    <dbReference type="NCBI Taxonomy" id="2171749"/>
    <lineage>
        <taxon>Bacteria</taxon>
        <taxon>Pseudomonadati</taxon>
        <taxon>Bacteroidota</taxon>
        <taxon>Sphingobacteriia</taxon>
        <taxon>Sphingobacteriales</taxon>
        <taxon>Sphingobacteriaceae</taxon>
        <taxon>Sphingobacterium</taxon>
    </lineage>
</organism>
<comment type="caution">
    <text evidence="1">The sequence shown here is derived from an EMBL/GenBank/DDBJ whole genome shotgun (WGS) entry which is preliminary data.</text>
</comment>
<reference evidence="1 2" key="1">
    <citation type="submission" date="2018-04" db="EMBL/GenBank/DDBJ databases">
        <title>Sphingobacterium cortibacter sp. nov.</title>
        <authorList>
            <person name="Li Y."/>
        </authorList>
    </citation>
    <scope>NUCLEOTIDE SEQUENCE [LARGE SCALE GENOMIC DNA]</scope>
    <source>
        <strain evidence="1 2">2c-3</strain>
    </source>
</reference>
<proteinExistence type="predicted"/>
<gene>
    <name evidence="1" type="ORF">DC487_05155</name>
</gene>
<sequence>MKVLLSHIKKSIFAFFNTAFASDMDVISNEAKKSLSNYHDRRELAEAISRMRELELEGKKPETSFTLKNGEKVTLVR</sequence>
<dbReference type="Proteomes" id="UP000245627">
    <property type="component" value="Unassembled WGS sequence"/>
</dbReference>
<protein>
    <submittedName>
        <fullName evidence="1">Uncharacterized protein</fullName>
    </submittedName>
</protein>